<dbReference type="Proteomes" id="UP000039865">
    <property type="component" value="Unassembled WGS sequence"/>
</dbReference>
<keyword evidence="2" id="KW-1185">Reference proteome</keyword>
<evidence type="ECO:0000313" key="2">
    <source>
        <dbReference type="Proteomes" id="UP000039865"/>
    </source>
</evidence>
<accession>A0A078A352</accession>
<gene>
    <name evidence="1" type="primary">Contig16244.g17302</name>
    <name evidence="1" type="ORF">STYLEM_4181</name>
</gene>
<protein>
    <submittedName>
        <fullName evidence="1">Uncharacterized protein</fullName>
    </submittedName>
</protein>
<reference evidence="1 2" key="1">
    <citation type="submission" date="2014-06" db="EMBL/GenBank/DDBJ databases">
        <authorList>
            <person name="Swart Estienne"/>
        </authorList>
    </citation>
    <scope>NUCLEOTIDE SEQUENCE [LARGE SCALE GENOMIC DNA]</scope>
    <source>
        <strain evidence="1 2">130c</strain>
    </source>
</reference>
<name>A0A078A352_STYLE</name>
<organism evidence="1 2">
    <name type="scientific">Stylonychia lemnae</name>
    <name type="common">Ciliate</name>
    <dbReference type="NCBI Taxonomy" id="5949"/>
    <lineage>
        <taxon>Eukaryota</taxon>
        <taxon>Sar</taxon>
        <taxon>Alveolata</taxon>
        <taxon>Ciliophora</taxon>
        <taxon>Intramacronucleata</taxon>
        <taxon>Spirotrichea</taxon>
        <taxon>Stichotrichia</taxon>
        <taxon>Sporadotrichida</taxon>
        <taxon>Oxytrichidae</taxon>
        <taxon>Stylonychinae</taxon>
        <taxon>Stylonychia</taxon>
    </lineage>
</organism>
<dbReference type="EMBL" id="CCKQ01004063">
    <property type="protein sequence ID" value="CDW75194.1"/>
    <property type="molecule type" value="Genomic_DNA"/>
</dbReference>
<dbReference type="InParanoid" id="A0A078A352"/>
<sequence>MKSQQPCKGGVFFSQKKKKSVALNRTDLEDSLNLVIHRNPNSKRQATHEVIDVKKRQFIEHWQIHKYIVQQQPKLNDRGTIWLLKIQSLNDLEQPWISGQHQ</sequence>
<evidence type="ECO:0000313" key="1">
    <source>
        <dbReference type="EMBL" id="CDW75194.1"/>
    </source>
</evidence>
<proteinExistence type="predicted"/>
<dbReference type="AlphaFoldDB" id="A0A078A352"/>